<keyword evidence="3" id="KW-1185">Reference proteome</keyword>
<feature type="transmembrane region" description="Helical" evidence="1">
    <location>
        <begin position="56"/>
        <end position="78"/>
    </location>
</feature>
<evidence type="ECO:0000313" key="2">
    <source>
        <dbReference type="EMBL" id="KJH47864.1"/>
    </source>
</evidence>
<dbReference type="OrthoDB" id="5850761at2759"/>
<gene>
    <name evidence="2" type="ORF">DICVIV_06059</name>
</gene>
<keyword evidence="1" id="KW-0472">Membrane</keyword>
<protein>
    <submittedName>
        <fullName evidence="2">Uncharacterized protein</fullName>
    </submittedName>
</protein>
<proteinExistence type="predicted"/>
<name>A0A0D8XVQ9_DICVI</name>
<dbReference type="EMBL" id="KN716290">
    <property type="protein sequence ID" value="KJH47864.1"/>
    <property type="molecule type" value="Genomic_DNA"/>
</dbReference>
<sequence>MPIIIWLAMSFTISIIQLLVITQPEWIVNGGHIQGLFAVCTPWSCELREFKSLLPLFLHFMGSLLFLISSLTLVPTIFCSSTAAPMQTIAHMQITAG</sequence>
<keyword evidence="1" id="KW-0812">Transmembrane</keyword>
<dbReference type="AlphaFoldDB" id="A0A0D8XVQ9"/>
<evidence type="ECO:0000256" key="1">
    <source>
        <dbReference type="SAM" id="Phobius"/>
    </source>
</evidence>
<accession>A0A0D8XVQ9</accession>
<organism evidence="2 3">
    <name type="scientific">Dictyocaulus viviparus</name>
    <name type="common">Bovine lungworm</name>
    <dbReference type="NCBI Taxonomy" id="29172"/>
    <lineage>
        <taxon>Eukaryota</taxon>
        <taxon>Metazoa</taxon>
        <taxon>Ecdysozoa</taxon>
        <taxon>Nematoda</taxon>
        <taxon>Chromadorea</taxon>
        <taxon>Rhabditida</taxon>
        <taxon>Rhabditina</taxon>
        <taxon>Rhabditomorpha</taxon>
        <taxon>Strongyloidea</taxon>
        <taxon>Metastrongylidae</taxon>
        <taxon>Dictyocaulus</taxon>
    </lineage>
</organism>
<keyword evidence="1" id="KW-1133">Transmembrane helix</keyword>
<reference evidence="2 3" key="1">
    <citation type="submission" date="2013-11" db="EMBL/GenBank/DDBJ databases">
        <title>Draft genome of the bovine lungworm Dictyocaulus viviparus.</title>
        <authorList>
            <person name="Mitreva M."/>
        </authorList>
    </citation>
    <scope>NUCLEOTIDE SEQUENCE [LARGE SCALE GENOMIC DNA]</scope>
    <source>
        <strain evidence="2 3">HannoverDv2000</strain>
    </source>
</reference>
<reference evidence="3" key="2">
    <citation type="journal article" date="2016" name="Sci. Rep.">
        <title>Dictyocaulus viviparus genome, variome and transcriptome elucidate lungworm biology and support future intervention.</title>
        <authorList>
            <person name="McNulty S.N."/>
            <person name="Strube C."/>
            <person name="Rosa B.A."/>
            <person name="Martin J.C."/>
            <person name="Tyagi R."/>
            <person name="Choi Y.J."/>
            <person name="Wang Q."/>
            <person name="Hallsworth Pepin K."/>
            <person name="Zhang X."/>
            <person name="Ozersky P."/>
            <person name="Wilson R.K."/>
            <person name="Sternberg P.W."/>
            <person name="Gasser R.B."/>
            <person name="Mitreva M."/>
        </authorList>
    </citation>
    <scope>NUCLEOTIDE SEQUENCE [LARGE SCALE GENOMIC DNA]</scope>
    <source>
        <strain evidence="3">HannoverDv2000</strain>
    </source>
</reference>
<evidence type="ECO:0000313" key="3">
    <source>
        <dbReference type="Proteomes" id="UP000053766"/>
    </source>
</evidence>
<dbReference type="Proteomes" id="UP000053766">
    <property type="component" value="Unassembled WGS sequence"/>
</dbReference>